<proteinExistence type="predicted"/>
<organism evidence="1 2">
    <name type="scientific">Penicillium roqueforti (strain FM164)</name>
    <dbReference type="NCBI Taxonomy" id="1365484"/>
    <lineage>
        <taxon>Eukaryota</taxon>
        <taxon>Fungi</taxon>
        <taxon>Dikarya</taxon>
        <taxon>Ascomycota</taxon>
        <taxon>Pezizomycotina</taxon>
        <taxon>Eurotiomycetes</taxon>
        <taxon>Eurotiomycetidae</taxon>
        <taxon>Eurotiales</taxon>
        <taxon>Aspergillaceae</taxon>
        <taxon>Penicillium</taxon>
    </lineage>
</organism>
<dbReference type="Proteomes" id="UP000030686">
    <property type="component" value="Unassembled WGS sequence"/>
</dbReference>
<keyword evidence="2" id="KW-1185">Reference proteome</keyword>
<name>W6QKG0_PENRF</name>
<sequence length="50" mass="5498">MDPNIIFGWQSGATEMQVLDSRTLSENGLNTRPAILCTNRTDIVLISFGT</sequence>
<dbReference type="AlphaFoldDB" id="W6QKG0"/>
<evidence type="ECO:0000313" key="2">
    <source>
        <dbReference type="Proteomes" id="UP000030686"/>
    </source>
</evidence>
<accession>W6QKG0</accession>
<gene>
    <name evidence="1" type="ORF">PROQFM164_S05g000319</name>
</gene>
<dbReference type="EMBL" id="HG792019">
    <property type="protein sequence ID" value="CDM36486.1"/>
    <property type="molecule type" value="Genomic_DNA"/>
</dbReference>
<evidence type="ECO:0000313" key="1">
    <source>
        <dbReference type="EMBL" id="CDM36486.1"/>
    </source>
</evidence>
<protein>
    <submittedName>
        <fullName evidence="1">Uncharacterized protein</fullName>
    </submittedName>
</protein>
<reference evidence="1" key="1">
    <citation type="journal article" date="2014" name="Nat. Commun.">
        <title>Multiple recent horizontal transfers of a large genomic region in cheese making fungi.</title>
        <authorList>
            <person name="Cheeseman K."/>
            <person name="Ropars J."/>
            <person name="Renault P."/>
            <person name="Dupont J."/>
            <person name="Gouzy J."/>
            <person name="Branca A."/>
            <person name="Abraham A.L."/>
            <person name="Ceppi M."/>
            <person name="Conseiller E."/>
            <person name="Debuchy R."/>
            <person name="Malagnac F."/>
            <person name="Goarin A."/>
            <person name="Silar P."/>
            <person name="Lacoste S."/>
            <person name="Sallet E."/>
            <person name="Bensimon A."/>
            <person name="Giraud T."/>
            <person name="Brygoo Y."/>
        </authorList>
    </citation>
    <scope>NUCLEOTIDE SEQUENCE [LARGE SCALE GENOMIC DNA]</scope>
    <source>
        <strain evidence="1">FM164</strain>
    </source>
</reference>